<reference evidence="3 4" key="1">
    <citation type="journal article" date="2023" name="ISME J.">
        <title>Thermophilic Dehalococcoidia with unusual traits shed light on an unexpected past.</title>
        <authorList>
            <person name="Palmer M."/>
            <person name="Covington J.K."/>
            <person name="Zhou E.M."/>
            <person name="Thomas S.C."/>
            <person name="Habib N."/>
            <person name="Seymour C.O."/>
            <person name="Lai D."/>
            <person name="Johnston J."/>
            <person name="Hashimi A."/>
            <person name="Jiao J.Y."/>
            <person name="Muok A.R."/>
            <person name="Liu L."/>
            <person name="Xian W.D."/>
            <person name="Zhi X.Y."/>
            <person name="Li M.M."/>
            <person name="Silva L.P."/>
            <person name="Bowen B.P."/>
            <person name="Louie K."/>
            <person name="Briegel A."/>
            <person name="Pett-Ridge J."/>
            <person name="Weber P.K."/>
            <person name="Tocheva E.I."/>
            <person name="Woyke T."/>
            <person name="Northen T.R."/>
            <person name="Mayali X."/>
            <person name="Li W.J."/>
            <person name="Hedlund B.P."/>
        </authorList>
    </citation>
    <scope>NUCLEOTIDE SEQUENCE [LARGE SCALE GENOMIC DNA]</scope>
    <source>
        <strain evidence="3 4">YIM 72310</strain>
    </source>
</reference>
<feature type="chain" id="PRO_5047155422" description="Lytic transglycosylase domain-containing protein" evidence="2">
    <location>
        <begin position="29"/>
        <end position="167"/>
    </location>
</feature>
<dbReference type="EMBL" id="CP115149">
    <property type="protein sequence ID" value="WBL35802.1"/>
    <property type="molecule type" value="Genomic_DNA"/>
</dbReference>
<evidence type="ECO:0008006" key="5">
    <source>
        <dbReference type="Google" id="ProtNLM"/>
    </source>
</evidence>
<dbReference type="Proteomes" id="UP001212803">
    <property type="component" value="Chromosome"/>
</dbReference>
<keyword evidence="4" id="KW-1185">Reference proteome</keyword>
<accession>A0ABY7M6N6</accession>
<evidence type="ECO:0000256" key="2">
    <source>
        <dbReference type="SAM" id="SignalP"/>
    </source>
</evidence>
<organism evidence="3 4">
    <name type="scientific">Tepidiforma flava</name>
    <dbReference type="NCBI Taxonomy" id="3004094"/>
    <lineage>
        <taxon>Bacteria</taxon>
        <taxon>Bacillati</taxon>
        <taxon>Chloroflexota</taxon>
        <taxon>Tepidiformia</taxon>
        <taxon>Tepidiformales</taxon>
        <taxon>Tepidiformaceae</taxon>
        <taxon>Tepidiforma</taxon>
    </lineage>
</organism>
<feature type="signal peptide" evidence="2">
    <location>
        <begin position="1"/>
        <end position="28"/>
    </location>
</feature>
<proteinExistence type="predicted"/>
<name>A0ABY7M6N6_9CHLR</name>
<evidence type="ECO:0000313" key="3">
    <source>
        <dbReference type="EMBL" id="WBL35802.1"/>
    </source>
</evidence>
<gene>
    <name evidence="3" type="ORF">O0235_13680</name>
</gene>
<keyword evidence="2" id="KW-0732">Signal</keyword>
<evidence type="ECO:0000256" key="1">
    <source>
        <dbReference type="SAM" id="MobiDB-lite"/>
    </source>
</evidence>
<dbReference type="RefSeq" id="WP_270056327.1">
    <property type="nucleotide sequence ID" value="NZ_CP115149.1"/>
</dbReference>
<sequence length="167" mass="18010">MGVRRDRRPLTAAGFLAAALLLASSAFAAGFAAEPSGARGAADPGEGAAGTAPEGLPRFLTLDELDRYARMAGWPDAPGWWPEMRRIILCETANLDREAFNPQDPNGGSFGLAQLNGRYHFDRAGEDFRRWSDPVVNLRTALWLRTVRGRFGGEGGWANCAALLGIH</sequence>
<evidence type="ECO:0000313" key="4">
    <source>
        <dbReference type="Proteomes" id="UP001212803"/>
    </source>
</evidence>
<feature type="region of interest" description="Disordered" evidence="1">
    <location>
        <begin position="35"/>
        <end position="55"/>
    </location>
</feature>
<protein>
    <recommendedName>
        <fullName evidence="5">Lytic transglycosylase domain-containing protein</fullName>
    </recommendedName>
</protein>